<sequence length="341" mass="36339">MTQILIDGSSGGGQLLRSSLTLSLITGQPFRITRIRGSRPKPGLMRQHLTCVNAAQQISNAQVEGATLGSTELTFTPSTLQSGDYHFSIGTGGSTTLVLQTLLPALLHANAPSALRIEGGTHNPMAPPFEFIDQCYLPLLKRMGAKATVHLEKPGFMQAGGGIITANINPLKKWKPLHLLDRGELITTYGAILHAHLHRSIAERELTSAAAILNWSADQFTITDQPQSSGPGSILLLAAQFEHITEISSSVAQMGRRAEAVGISAAKGLRNFLGTNAAVGYHLADQLLLPLSLAGKGSFTTFTLSKHTQTHMTLIPQFLPVQFTAAEIAPGNHLIKVSKAP</sequence>
<dbReference type="RefSeq" id="WP_138087832.1">
    <property type="nucleotide sequence ID" value="NZ_VAUV01000015.1"/>
</dbReference>
<dbReference type="Proteomes" id="UP000306196">
    <property type="component" value="Unassembled WGS sequence"/>
</dbReference>
<feature type="domain" description="RNA 3'-terminal phosphate cyclase insert" evidence="8">
    <location>
        <begin position="180"/>
        <end position="272"/>
    </location>
</feature>
<keyword evidence="2 5" id="KW-0436">Ligase</keyword>
<dbReference type="Gene3D" id="3.65.10.20">
    <property type="entry name" value="RNA 3'-terminal phosphate cyclase domain"/>
    <property type="match status" value="1"/>
</dbReference>
<evidence type="ECO:0000259" key="8">
    <source>
        <dbReference type="Pfam" id="PF05189"/>
    </source>
</evidence>
<evidence type="ECO:0000256" key="2">
    <source>
        <dbReference type="ARBA" id="ARBA00022598"/>
    </source>
</evidence>
<feature type="binding site" evidence="5">
    <location>
        <begin position="282"/>
        <end position="286"/>
    </location>
    <ligand>
        <name>ATP</name>
        <dbReference type="ChEBI" id="CHEBI:30616"/>
    </ligand>
</feature>
<dbReference type="PANTHER" id="PTHR11096:SF0">
    <property type="entry name" value="RNA 3'-TERMINAL PHOSPHATE CYCLASE"/>
    <property type="match status" value="1"/>
</dbReference>
<dbReference type="InterPro" id="IPR023797">
    <property type="entry name" value="RNA3'_phos_cyclase_dom"/>
</dbReference>
<keyword evidence="3 5" id="KW-0547">Nucleotide-binding</keyword>
<dbReference type="InterPro" id="IPR013791">
    <property type="entry name" value="RNA3'-term_phos_cycl_insert"/>
</dbReference>
<dbReference type="InterPro" id="IPR000228">
    <property type="entry name" value="RNA3'_term_phos_cyc"/>
</dbReference>
<dbReference type="AlphaFoldDB" id="A0A5R8KA25"/>
<feature type="active site" description="Tele-AMP-histidine intermediate" evidence="5">
    <location>
        <position position="307"/>
    </location>
</feature>
<organism evidence="9 10">
    <name type="scientific">Phragmitibacter flavus</name>
    <dbReference type="NCBI Taxonomy" id="2576071"/>
    <lineage>
        <taxon>Bacteria</taxon>
        <taxon>Pseudomonadati</taxon>
        <taxon>Verrucomicrobiota</taxon>
        <taxon>Verrucomicrobiia</taxon>
        <taxon>Verrucomicrobiales</taxon>
        <taxon>Verrucomicrobiaceae</taxon>
        <taxon>Phragmitibacter</taxon>
    </lineage>
</organism>
<evidence type="ECO:0000256" key="4">
    <source>
        <dbReference type="ARBA" id="ARBA00024481"/>
    </source>
</evidence>
<evidence type="ECO:0000256" key="3">
    <source>
        <dbReference type="ARBA" id="ARBA00022741"/>
    </source>
</evidence>
<comment type="function">
    <text evidence="5">Catalyzes the conversion of 3'-phosphate to a 2',3'-cyclic phosphodiester at the end of RNA. The mechanism of action of the enzyme occurs in 3 steps: (A) adenylation of the enzyme by ATP; (B) transfer of adenylate to an RNA-N3'P to produce RNA-N3'PP5'A; (C) and attack of the adjacent 2'-hydroxyl on the 3'-phosphorus in the diester linkage to produce the cyclic end product. The biological role of this enzyme is unknown but it is likely to function in some aspects of cellular RNA processing.</text>
</comment>
<dbReference type="Gene3D" id="3.30.360.20">
    <property type="entry name" value="RNA 3'-terminal phosphate cyclase, insert domain"/>
    <property type="match status" value="1"/>
</dbReference>
<keyword evidence="5" id="KW-0067">ATP-binding</keyword>
<dbReference type="PIRSF" id="PIRSF005378">
    <property type="entry name" value="RNA3'_term_phos_cycl_euk"/>
    <property type="match status" value="1"/>
</dbReference>
<keyword evidence="10" id="KW-1185">Reference proteome</keyword>
<dbReference type="InterPro" id="IPR017770">
    <property type="entry name" value="RNA3'_term_phos_cyc_type_1"/>
</dbReference>
<dbReference type="GO" id="GO:0006396">
    <property type="term" value="P:RNA processing"/>
    <property type="evidence" value="ECO:0007669"/>
    <property type="project" value="UniProtKB-UniRule"/>
</dbReference>
<reference evidence="9 10" key="1">
    <citation type="submission" date="2019-05" db="EMBL/GenBank/DDBJ databases">
        <title>Verrucobacter flavum gen. nov., sp. nov. a new member of the family Verrucomicrobiaceae.</title>
        <authorList>
            <person name="Szuroczki S."/>
            <person name="Abbaszade G."/>
            <person name="Szabo A."/>
            <person name="Felfoldi T."/>
            <person name="Schumann P."/>
            <person name="Boka K."/>
            <person name="Keki Z."/>
            <person name="Toumi M."/>
            <person name="Toth E."/>
        </authorList>
    </citation>
    <scope>NUCLEOTIDE SEQUENCE [LARGE SCALE GENOMIC DNA]</scope>
    <source>
        <strain evidence="9 10">MG-N-17</strain>
    </source>
</reference>
<dbReference type="GO" id="GO:0005737">
    <property type="term" value="C:cytoplasm"/>
    <property type="evidence" value="ECO:0007669"/>
    <property type="project" value="UniProtKB-SubCell"/>
</dbReference>
<dbReference type="SUPFAM" id="SSF55205">
    <property type="entry name" value="EPT/RTPC-like"/>
    <property type="match status" value="2"/>
</dbReference>
<evidence type="ECO:0000313" key="9">
    <source>
        <dbReference type="EMBL" id="TLD69146.1"/>
    </source>
</evidence>
<accession>A0A5R8KA25</accession>
<dbReference type="EMBL" id="VAUV01000015">
    <property type="protein sequence ID" value="TLD69146.1"/>
    <property type="molecule type" value="Genomic_DNA"/>
</dbReference>
<feature type="binding site" evidence="5">
    <location>
        <position position="100"/>
    </location>
    <ligand>
        <name>ATP</name>
        <dbReference type="ChEBI" id="CHEBI:30616"/>
    </ligand>
</feature>
<dbReference type="GO" id="GO:0003963">
    <property type="term" value="F:RNA-3'-phosphate cyclase activity"/>
    <property type="evidence" value="ECO:0007669"/>
    <property type="project" value="UniProtKB-UniRule"/>
</dbReference>
<dbReference type="PANTHER" id="PTHR11096">
    <property type="entry name" value="RNA 3' TERMINAL PHOSPHATE CYCLASE"/>
    <property type="match status" value="1"/>
</dbReference>
<evidence type="ECO:0000259" key="7">
    <source>
        <dbReference type="Pfam" id="PF01137"/>
    </source>
</evidence>
<feature type="domain" description="RNA 3'-terminal phosphate cyclase" evidence="7">
    <location>
        <begin position="10"/>
        <end position="324"/>
    </location>
</feature>
<proteinExistence type="inferred from homology"/>
<dbReference type="GO" id="GO:0005524">
    <property type="term" value="F:ATP binding"/>
    <property type="evidence" value="ECO:0007669"/>
    <property type="project" value="UniProtKB-KW"/>
</dbReference>
<dbReference type="EC" id="6.5.1.4" evidence="5 6"/>
<dbReference type="NCBIfam" id="NF003246">
    <property type="entry name" value="PRK04204.1-2"/>
    <property type="match status" value="1"/>
</dbReference>
<comment type="subcellular location">
    <subcellularLocation>
        <location evidence="5">Cytoplasm</location>
    </subcellularLocation>
</comment>
<dbReference type="Pfam" id="PF05189">
    <property type="entry name" value="RTC_insert"/>
    <property type="match status" value="1"/>
</dbReference>
<evidence type="ECO:0000256" key="5">
    <source>
        <dbReference type="HAMAP-Rule" id="MF_00200"/>
    </source>
</evidence>
<comment type="caution">
    <text evidence="9">The sequence shown here is derived from an EMBL/GenBank/DDBJ whole genome shotgun (WGS) entry which is preliminary data.</text>
</comment>
<evidence type="ECO:0000313" key="10">
    <source>
        <dbReference type="Proteomes" id="UP000306196"/>
    </source>
</evidence>
<comment type="catalytic activity">
    <reaction evidence="4 5">
        <text>a 3'-end 3'-phospho-ribonucleotide-RNA + ATP = a 3'-end 2',3'-cyclophospho-ribonucleotide-RNA + AMP + diphosphate</text>
        <dbReference type="Rhea" id="RHEA:23976"/>
        <dbReference type="Rhea" id="RHEA-COMP:10463"/>
        <dbReference type="Rhea" id="RHEA-COMP:10464"/>
        <dbReference type="ChEBI" id="CHEBI:30616"/>
        <dbReference type="ChEBI" id="CHEBI:33019"/>
        <dbReference type="ChEBI" id="CHEBI:83062"/>
        <dbReference type="ChEBI" id="CHEBI:83064"/>
        <dbReference type="ChEBI" id="CHEBI:456215"/>
        <dbReference type="EC" id="6.5.1.4"/>
    </reaction>
</comment>
<name>A0A5R8KA25_9BACT</name>
<keyword evidence="5" id="KW-0963">Cytoplasm</keyword>
<gene>
    <name evidence="5" type="primary">rtcA</name>
    <name evidence="9" type="ORF">FEM03_18780</name>
</gene>
<evidence type="ECO:0000256" key="1">
    <source>
        <dbReference type="ARBA" id="ARBA00009206"/>
    </source>
</evidence>
<protein>
    <recommendedName>
        <fullName evidence="5 6">RNA 3'-terminal phosphate cyclase</fullName>
        <shortName evidence="5">RNA cyclase</shortName>
        <shortName evidence="5">RNA-3'-phosphate cyclase</shortName>
        <ecNumber evidence="5 6">6.5.1.4</ecNumber>
    </recommendedName>
</protein>
<dbReference type="NCBIfam" id="TIGR03399">
    <property type="entry name" value="RNA_3prim_cycl"/>
    <property type="match status" value="1"/>
</dbReference>
<dbReference type="Pfam" id="PF01137">
    <property type="entry name" value="RTC"/>
    <property type="match status" value="1"/>
</dbReference>
<dbReference type="SUPFAM" id="SSF52913">
    <property type="entry name" value="RNA 3'-terminal phosphate cyclase, RPTC, insert domain"/>
    <property type="match status" value="1"/>
</dbReference>
<comment type="similarity">
    <text evidence="1 5">Belongs to the RNA 3'-terminal cyclase family. Type 1 subfamily.</text>
</comment>
<dbReference type="HAMAP" id="MF_00200">
    <property type="entry name" value="RTC"/>
    <property type="match status" value="1"/>
</dbReference>
<dbReference type="InterPro" id="IPR037136">
    <property type="entry name" value="RNA3'_phos_cyclase_dom_sf"/>
</dbReference>
<evidence type="ECO:0000256" key="6">
    <source>
        <dbReference type="NCBIfam" id="TIGR03399"/>
    </source>
</evidence>
<dbReference type="InterPro" id="IPR036553">
    <property type="entry name" value="RPTC_insert"/>
</dbReference>
<dbReference type="InterPro" id="IPR013792">
    <property type="entry name" value="RNA3'P_cycl/enolpyr_Trfase_a/b"/>
</dbReference>
<dbReference type="OrthoDB" id="9789235at2"/>